<evidence type="ECO:0000256" key="1">
    <source>
        <dbReference type="SAM" id="Phobius"/>
    </source>
</evidence>
<sequence length="71" mass="7659">MASIANGYWRNRRLRSRRNHEPHAQGGWLIGIGIVGALLAALFGVMDLLAIPRGTPAFRTAVVSACWVSSA</sequence>
<feature type="transmembrane region" description="Helical" evidence="1">
    <location>
        <begin position="28"/>
        <end position="50"/>
    </location>
</feature>
<evidence type="ECO:0000313" key="2">
    <source>
        <dbReference type="EMBL" id="TDW94992.1"/>
    </source>
</evidence>
<keyword evidence="3" id="KW-1185">Reference proteome</keyword>
<accession>A0ABY2FPY4</accession>
<keyword evidence="1" id="KW-1133">Transmembrane helix</keyword>
<evidence type="ECO:0000313" key="3">
    <source>
        <dbReference type="Proteomes" id="UP000295060"/>
    </source>
</evidence>
<organism evidence="2 3">
    <name type="scientific">Kribbella pratensis</name>
    <dbReference type="NCBI Taxonomy" id="2512112"/>
    <lineage>
        <taxon>Bacteria</taxon>
        <taxon>Bacillati</taxon>
        <taxon>Actinomycetota</taxon>
        <taxon>Actinomycetes</taxon>
        <taxon>Propionibacteriales</taxon>
        <taxon>Kribbellaceae</taxon>
        <taxon>Kribbella</taxon>
    </lineage>
</organism>
<comment type="caution">
    <text evidence="2">The sequence shown here is derived from an EMBL/GenBank/DDBJ whole genome shotgun (WGS) entry which is preliminary data.</text>
</comment>
<protein>
    <submittedName>
        <fullName evidence="2">Uncharacterized protein</fullName>
    </submittedName>
</protein>
<gene>
    <name evidence="2" type="ORF">EV137_2324</name>
</gene>
<proteinExistence type="predicted"/>
<keyword evidence="1" id="KW-0472">Membrane</keyword>
<dbReference type="EMBL" id="SODU01000001">
    <property type="protein sequence ID" value="TDW94992.1"/>
    <property type="molecule type" value="Genomic_DNA"/>
</dbReference>
<keyword evidence="1" id="KW-0812">Transmembrane</keyword>
<reference evidence="2 3" key="1">
    <citation type="submission" date="2019-03" db="EMBL/GenBank/DDBJ databases">
        <title>Genomic Encyclopedia of Type Strains, Phase III (KMG-III): the genomes of soil and plant-associated and newly described type strains.</title>
        <authorList>
            <person name="Whitman W."/>
        </authorList>
    </citation>
    <scope>NUCLEOTIDE SEQUENCE [LARGE SCALE GENOMIC DNA]</scope>
    <source>
        <strain evidence="2 3">VKMAc-2574</strain>
    </source>
</reference>
<dbReference type="Proteomes" id="UP000295060">
    <property type="component" value="Unassembled WGS sequence"/>
</dbReference>
<name>A0ABY2FPY4_9ACTN</name>